<dbReference type="InterPro" id="IPR050128">
    <property type="entry name" value="Sulfate_adenylyltrnsfr_sub2"/>
</dbReference>
<dbReference type="PANTHER" id="PTHR43196:SF2">
    <property type="entry name" value="PHOSPHOADENOSINE PHOSPHOSULFATE REDUCTASE"/>
    <property type="match status" value="1"/>
</dbReference>
<dbReference type="SUPFAM" id="SSF52402">
    <property type="entry name" value="Adenine nucleotide alpha hydrolases-like"/>
    <property type="match status" value="1"/>
</dbReference>
<gene>
    <name evidence="2" type="primary">dndC</name>
    <name evidence="2" type="ORF">CO661_31910</name>
</gene>
<dbReference type="AlphaFoldDB" id="A0A2A6LNT4"/>
<dbReference type="InterPro" id="IPR017598">
    <property type="entry name" value="SulphurTrfase_DndC"/>
</dbReference>
<sequence length="376" mass="42727">MNIRAELGDGVDKNLGQTLRAISQDMREEYLQPHETPWIIGFSGGKDSTLLAQLVFEMLLELAPRERRRTVHVVANDTLVESPVLARHLDAVLERMMKAVSPLRIPVKIAKTTPSLDHTFWVNLIGRGYPSPSRVFRWCTDRMKIKPTTQYIRDQVSMAGEAILLLGVRRTESTQRRRSVERYENGERLNPHNSLAGCKVYKPIVELDTEDVWQTLLQSSPPWGGSHRELVTLYRNAGGAECPLVTDRSDAPSCGSNSSRFGCWTCTVVDKDKSAAAFVEAGYQDVEPLLEFRDWLKEIRERGDMRMATRRNGSLNFVGDGRLIPGPFTLEARREILRRLEEVQAEVEFPLIRPEEIEAIKQIWTNDFAEAHKSDA</sequence>
<organism evidence="2 3">
    <name type="scientific">Rhizobium fredii</name>
    <name type="common">Sinorhizobium fredii</name>
    <dbReference type="NCBI Taxonomy" id="380"/>
    <lineage>
        <taxon>Bacteria</taxon>
        <taxon>Pseudomonadati</taxon>
        <taxon>Pseudomonadota</taxon>
        <taxon>Alphaproteobacteria</taxon>
        <taxon>Hyphomicrobiales</taxon>
        <taxon>Rhizobiaceae</taxon>
        <taxon>Sinorhizobium/Ensifer group</taxon>
        <taxon>Sinorhizobium</taxon>
    </lineage>
</organism>
<dbReference type="EMBL" id="NWTC01000048">
    <property type="protein sequence ID" value="PDT43970.1"/>
    <property type="molecule type" value="Genomic_DNA"/>
</dbReference>
<name>A0A2A6LNT4_RHIFR</name>
<reference evidence="2 3" key="1">
    <citation type="submission" date="2017-09" db="EMBL/GenBank/DDBJ databases">
        <title>Comparative genomics of rhizobia isolated from Phaseolus vulgaris in China.</title>
        <authorList>
            <person name="Tong W."/>
        </authorList>
    </citation>
    <scope>NUCLEOTIDE SEQUENCE [LARGE SCALE GENOMIC DNA]</scope>
    <source>
        <strain evidence="2 3">PCH1</strain>
    </source>
</reference>
<accession>A0A2A6LNT4</accession>
<dbReference type="PANTHER" id="PTHR43196">
    <property type="entry name" value="SULFATE ADENYLYLTRANSFERASE SUBUNIT 2"/>
    <property type="match status" value="1"/>
</dbReference>
<dbReference type="Gene3D" id="3.40.50.620">
    <property type="entry name" value="HUPs"/>
    <property type="match status" value="1"/>
</dbReference>
<keyword evidence="2" id="KW-0808">Transferase</keyword>
<comment type="caution">
    <text evidence="2">The sequence shown here is derived from an EMBL/GenBank/DDBJ whole genome shotgun (WGS) entry which is preliminary data.</text>
</comment>
<dbReference type="GO" id="GO:0016740">
    <property type="term" value="F:transferase activity"/>
    <property type="evidence" value="ECO:0007669"/>
    <property type="project" value="UniProtKB-KW"/>
</dbReference>
<feature type="domain" description="Phosphoadenosine phosphosulphate reductase" evidence="1">
    <location>
        <begin position="40"/>
        <end position="267"/>
    </location>
</feature>
<dbReference type="RefSeq" id="WP_097588014.1">
    <property type="nucleotide sequence ID" value="NZ_NWTC01000048.1"/>
</dbReference>
<dbReference type="Proteomes" id="UP000220353">
    <property type="component" value="Unassembled WGS sequence"/>
</dbReference>
<dbReference type="NCBIfam" id="TIGR03183">
    <property type="entry name" value="DNA_S_dndC"/>
    <property type="match status" value="1"/>
</dbReference>
<proteinExistence type="predicted"/>
<evidence type="ECO:0000313" key="2">
    <source>
        <dbReference type="EMBL" id="PDT43970.1"/>
    </source>
</evidence>
<protein>
    <submittedName>
        <fullName evidence="2">DNA phosphorothioation system sulfurtransferase DndC</fullName>
    </submittedName>
</protein>
<evidence type="ECO:0000313" key="3">
    <source>
        <dbReference type="Proteomes" id="UP000220353"/>
    </source>
</evidence>
<dbReference type="InterPro" id="IPR002500">
    <property type="entry name" value="PAPS_reduct_dom"/>
</dbReference>
<dbReference type="InterPro" id="IPR014729">
    <property type="entry name" value="Rossmann-like_a/b/a_fold"/>
</dbReference>
<dbReference type="Pfam" id="PF01507">
    <property type="entry name" value="PAPS_reduct"/>
    <property type="match status" value="1"/>
</dbReference>
<evidence type="ECO:0000259" key="1">
    <source>
        <dbReference type="Pfam" id="PF01507"/>
    </source>
</evidence>